<reference evidence="21" key="5">
    <citation type="submission" date="2025-09" db="UniProtKB">
        <authorList>
            <consortium name="Ensembl"/>
        </authorList>
    </citation>
    <scope>IDENTIFICATION</scope>
</reference>
<dbReference type="CDD" id="cd01648">
    <property type="entry name" value="TERT"/>
    <property type="match status" value="1"/>
</dbReference>
<gene>
    <name evidence="21" type="primary">TERT</name>
</gene>
<dbReference type="InterPro" id="IPR021891">
    <property type="entry name" value="Telomerase_RBD"/>
</dbReference>
<dbReference type="Pfam" id="PF21399">
    <property type="entry name" value="TERT_C"/>
    <property type="match status" value="1"/>
</dbReference>
<dbReference type="Pfam" id="PF00078">
    <property type="entry name" value="RVT_1"/>
    <property type="match status" value="1"/>
</dbReference>
<evidence type="ECO:0000256" key="7">
    <source>
        <dbReference type="ARBA" id="ARBA00022723"/>
    </source>
</evidence>
<name>A0A4W4GFU6_ELEEL</name>
<keyword evidence="6 18" id="KW-0548">Nucleotidyltransferase</keyword>
<dbReference type="InterPro" id="IPR043502">
    <property type="entry name" value="DNA/RNA_pol_sf"/>
</dbReference>
<organism evidence="21 22">
    <name type="scientific">Electrophorus electricus</name>
    <name type="common">Electric eel</name>
    <name type="synonym">Gymnotus electricus</name>
    <dbReference type="NCBI Taxonomy" id="8005"/>
    <lineage>
        <taxon>Eukaryota</taxon>
        <taxon>Metazoa</taxon>
        <taxon>Chordata</taxon>
        <taxon>Craniata</taxon>
        <taxon>Vertebrata</taxon>
        <taxon>Euteleostomi</taxon>
        <taxon>Actinopterygii</taxon>
        <taxon>Neopterygii</taxon>
        <taxon>Teleostei</taxon>
        <taxon>Ostariophysi</taxon>
        <taxon>Gymnotiformes</taxon>
        <taxon>Gymnotoidei</taxon>
        <taxon>Gymnotidae</taxon>
        <taxon>Electrophorus</taxon>
    </lineage>
</organism>
<reference evidence="21" key="3">
    <citation type="submission" date="2020-05" db="EMBL/GenBank/DDBJ databases">
        <title>Electrophorus electricus (electric eel) genome, fEleEle1, primary haplotype.</title>
        <authorList>
            <person name="Myers G."/>
            <person name="Meyer A."/>
            <person name="Fedrigo O."/>
            <person name="Formenti G."/>
            <person name="Rhie A."/>
            <person name="Tracey A."/>
            <person name="Sims Y."/>
            <person name="Jarvis E.D."/>
        </authorList>
    </citation>
    <scope>NUCLEOTIDE SEQUENCE [LARGE SCALE GENOMIC DNA]</scope>
</reference>
<dbReference type="Pfam" id="PF12009">
    <property type="entry name" value="Telomerase_RBD"/>
    <property type="match status" value="1"/>
</dbReference>
<dbReference type="GO" id="GO:0046872">
    <property type="term" value="F:metal ion binding"/>
    <property type="evidence" value="ECO:0007669"/>
    <property type="project" value="UniProtKB-KW"/>
</dbReference>
<dbReference type="STRING" id="8005.ENSEEEP00000035184"/>
<accession>A0A4W4GFU6</accession>
<keyword evidence="7 18" id="KW-0479">Metal-binding</keyword>
<keyword evidence="12 18" id="KW-0539">Nucleus</keyword>
<protein>
    <recommendedName>
        <fullName evidence="3 18">Telomerase reverse transcriptase</fullName>
        <ecNumber evidence="2 18">2.7.7.49</ecNumber>
    </recommendedName>
    <alternativeName>
        <fullName evidence="14 18">Telomerase catalytic subunit</fullName>
    </alternativeName>
</protein>
<evidence type="ECO:0000313" key="21">
    <source>
        <dbReference type="Ensembl" id="ENSEEEP00000035184.2"/>
    </source>
</evidence>
<comment type="subunit">
    <text evidence="17">Catalytic subunit of the telomerase holoenzyme complex composed minimally of TERT and the telomerase RNA template component (TERC).</text>
</comment>
<comment type="similarity">
    <text evidence="1 18">Belongs to the reverse transcriptase family. Telomerase subfamily.</text>
</comment>
<dbReference type="PANTHER" id="PTHR12066">
    <property type="entry name" value="TELOMERASE REVERSE TRANSCRIPTASE"/>
    <property type="match status" value="1"/>
</dbReference>
<evidence type="ECO:0000256" key="14">
    <source>
        <dbReference type="ARBA" id="ARBA00032044"/>
    </source>
</evidence>
<dbReference type="Gene3D" id="1.10.357.90">
    <property type="match status" value="1"/>
</dbReference>
<evidence type="ECO:0000256" key="6">
    <source>
        <dbReference type="ARBA" id="ARBA00022695"/>
    </source>
</evidence>
<evidence type="ECO:0000256" key="5">
    <source>
        <dbReference type="ARBA" id="ARBA00022679"/>
    </source>
</evidence>
<evidence type="ECO:0000256" key="9">
    <source>
        <dbReference type="ARBA" id="ARBA00022884"/>
    </source>
</evidence>
<dbReference type="InterPro" id="IPR049139">
    <property type="entry name" value="TERT_C"/>
</dbReference>
<dbReference type="GO" id="GO:0070034">
    <property type="term" value="F:telomerase RNA binding"/>
    <property type="evidence" value="ECO:0007669"/>
    <property type="project" value="TreeGrafter"/>
</dbReference>
<dbReference type="Gene3D" id="1.10.132.70">
    <property type="match status" value="1"/>
</dbReference>
<dbReference type="GeneTree" id="ENSGT00390000018531"/>
<dbReference type="PANTHER" id="PTHR12066:SF0">
    <property type="entry name" value="TELOMERASE REVERSE TRANSCRIPTASE"/>
    <property type="match status" value="1"/>
</dbReference>
<reference evidence="22" key="1">
    <citation type="journal article" date="2014" name="Science">
        <title>Nonhuman genetics. Genomic basis for the convergent evolution of electric organs.</title>
        <authorList>
            <person name="Gallant J.R."/>
            <person name="Traeger L.L."/>
            <person name="Volkening J.D."/>
            <person name="Moffett H."/>
            <person name="Chen P.H."/>
            <person name="Novina C.D."/>
            <person name="Phillips G.N.Jr."/>
            <person name="Anand R."/>
            <person name="Wells G.B."/>
            <person name="Pinch M."/>
            <person name="Guth R."/>
            <person name="Unguez G.A."/>
            <person name="Albert J.S."/>
            <person name="Zakon H.H."/>
            <person name="Samanta M.P."/>
            <person name="Sussman M.R."/>
        </authorList>
    </citation>
    <scope>NUCLEOTIDE SEQUENCE [LARGE SCALE GENOMIC DNA]</scope>
</reference>
<keyword evidence="8 18" id="KW-0460">Magnesium</keyword>
<dbReference type="GO" id="GO:0022616">
    <property type="term" value="P:DNA strand elongation"/>
    <property type="evidence" value="ECO:0007669"/>
    <property type="project" value="UniProtKB-ARBA"/>
</dbReference>
<dbReference type="GO" id="GO:0000781">
    <property type="term" value="C:chromosome, telomeric region"/>
    <property type="evidence" value="ECO:0007669"/>
    <property type="project" value="UniProtKB-SubCell"/>
</dbReference>
<dbReference type="SMART" id="SM00975">
    <property type="entry name" value="Telomerase_RBD"/>
    <property type="match status" value="1"/>
</dbReference>
<dbReference type="SUPFAM" id="SSF56672">
    <property type="entry name" value="DNA/RNA polymerases"/>
    <property type="match status" value="1"/>
</dbReference>
<keyword evidence="13" id="KW-0687">Ribonucleoprotein</keyword>
<keyword evidence="9" id="KW-0694">RNA-binding</keyword>
<evidence type="ECO:0000256" key="4">
    <source>
        <dbReference type="ARBA" id="ARBA00022454"/>
    </source>
</evidence>
<evidence type="ECO:0000256" key="1">
    <source>
        <dbReference type="ARBA" id="ARBA00008001"/>
    </source>
</evidence>
<dbReference type="InterPro" id="IPR000477">
    <property type="entry name" value="RT_dom"/>
</dbReference>
<dbReference type="Ensembl" id="ENSEEET00000035594.2">
    <property type="protein sequence ID" value="ENSEEEP00000035184.2"/>
    <property type="gene ID" value="ENSEEEG00000016694.2"/>
</dbReference>
<evidence type="ECO:0000256" key="2">
    <source>
        <dbReference type="ARBA" id="ARBA00012493"/>
    </source>
</evidence>
<dbReference type="Proteomes" id="UP000314983">
    <property type="component" value="Chromosome 2"/>
</dbReference>
<dbReference type="GO" id="GO:0007004">
    <property type="term" value="P:telomere maintenance via telomerase"/>
    <property type="evidence" value="ECO:0007669"/>
    <property type="project" value="TreeGrafter"/>
</dbReference>
<dbReference type="FunFam" id="1.10.132.70:FF:000002">
    <property type="entry name" value="Telomerase reverse transcriptase"/>
    <property type="match status" value="1"/>
</dbReference>
<comment type="function">
    <text evidence="16 18">Telomerase is a ribonucleoprotein enzyme essential for the replication of chromosome termini in most eukaryotes. It elongates telomeres. It is a reverse transcriptase that adds simple sequence repeats to chromosome ends by copying a template sequence within the RNA component of the enzyme.</text>
</comment>
<dbReference type="Gene3D" id="3.30.70.2630">
    <property type="match status" value="1"/>
</dbReference>
<keyword evidence="22" id="KW-1185">Reference proteome</keyword>
<keyword evidence="11 18" id="KW-0695">RNA-directed DNA polymerase</keyword>
<proteinExistence type="inferred from homology"/>
<dbReference type="AlphaFoldDB" id="A0A4W4GFU6"/>
<keyword evidence="10 18" id="KW-0779">Telomere</keyword>
<evidence type="ECO:0000256" key="16">
    <source>
        <dbReference type="ARBA" id="ARBA00057229"/>
    </source>
</evidence>
<evidence type="ECO:0000256" key="13">
    <source>
        <dbReference type="ARBA" id="ARBA00023274"/>
    </source>
</evidence>
<reference evidence="22" key="2">
    <citation type="journal article" date="2017" name="Sci. Adv.">
        <title>A tail of two voltages: Proteomic comparison of the three electric organs of the electric eel.</title>
        <authorList>
            <person name="Traeger L.L."/>
            <person name="Sabat G."/>
            <person name="Barrett-Wilt G.A."/>
            <person name="Wells G.B."/>
            <person name="Sussman M.R."/>
        </authorList>
    </citation>
    <scope>NUCLEOTIDE SEQUENCE [LARGE SCALE GENOMIC DNA]</scope>
</reference>
<dbReference type="EC" id="2.7.7.49" evidence="2 18"/>
<dbReference type="PROSITE" id="PS50878">
    <property type="entry name" value="RT_POL"/>
    <property type="match status" value="1"/>
</dbReference>
<dbReference type="GO" id="GO:0042162">
    <property type="term" value="F:telomeric DNA binding"/>
    <property type="evidence" value="ECO:0007669"/>
    <property type="project" value="TreeGrafter"/>
</dbReference>
<comment type="catalytic activity">
    <reaction evidence="15 18">
        <text>DNA(n) + a 2'-deoxyribonucleoside 5'-triphosphate = DNA(n+1) + diphosphate</text>
        <dbReference type="Rhea" id="RHEA:22508"/>
        <dbReference type="Rhea" id="RHEA-COMP:17339"/>
        <dbReference type="Rhea" id="RHEA-COMP:17340"/>
        <dbReference type="ChEBI" id="CHEBI:33019"/>
        <dbReference type="ChEBI" id="CHEBI:61560"/>
        <dbReference type="ChEBI" id="CHEBI:173112"/>
        <dbReference type="EC" id="2.7.7.49"/>
    </reaction>
</comment>
<evidence type="ECO:0000256" key="11">
    <source>
        <dbReference type="ARBA" id="ARBA00022918"/>
    </source>
</evidence>
<dbReference type="GO" id="GO:0003720">
    <property type="term" value="F:telomerase activity"/>
    <property type="evidence" value="ECO:0007669"/>
    <property type="project" value="InterPro"/>
</dbReference>
<dbReference type="GO" id="GO:0000333">
    <property type="term" value="C:telomerase catalytic core complex"/>
    <property type="evidence" value="ECO:0007669"/>
    <property type="project" value="TreeGrafter"/>
</dbReference>
<sequence>MSENNLTRVLGILRCLYPHVQTLEEFSECVVFAEGRRPVLVEDSDTSRFKCLIRGVLVCTERAVPQSPSCFGTLPEVLAFVLNHMKRKKKRNVLKFGYHYCDIQGDADPFKFHGAVSQSAAFICDSHLWRKINQRLGTDVTKFLLQDCSVFTAVPPTCVVQVCGTPVYDLLPVRTWSGFFLTASTLHTCNTTRGLMAIAPPRNCATAPPRKRRERDHKDTANTAKRKRGDGEEESDRRPAKKRYVEVIKHGGLGPEDVKMTNVVEREVAEPASPGPAPREGYFSWKPSNQPCPRPSHCSVRVLSMLYGGQGMKSFLLNRKLCRGVGRAQRLQGVDLVRMVFLQGEAYLSGTEAKPRRLPRRFFSMIPLFSQLLRQHRKCSYTYFLRQKCSGGEGKEDMVSLLGSHCSFYRVYLFVRECLRQVVPHELWGSQGNMLHFLSCVKHFLRLGRFERLSLAHIMWRMRVSDCHWLGHKKRHCPSEQRYREWILGQFLLWLLHSVVLGLVRSMFYVTESAGHKHTLRFYRGDVWAKLQELAFREHLCKGQWEELMPPQVASLPKTMVTSRIRFIPKASSMRAITRLSGSGAALQQFQSSVRDLQNVLGVCVRRQPVLLGSTVWGRQDIHRVLSSITPQHKHTPQPLYFVKVDISGAYDSLPHAKLLEVVQEVLGPVQDDCFSLRHYAKVWRDSTHNLRKHFCTKAEACEPLNMKGFALQQQVRGQIHDAILVEKYTLEVRAADVMQFFKHMLNSYVIQYDQRWFRQVCGVPQGSAVSTMLCNLCYGHMENSLLKDITDSGGCLMRLVDDFLLITPKLSKAVHFLKTLLAGVPDYGCEINPQKVAVNFPVCEDLPFTEVTELPPHCLFPWCGLMIDTCTLDVYNDYSGYAGLSLRYSLTLGSAHSAAMFMRQKLLMVLRLKCDIIFLDLRVNSVEAVYKNIYKLLLLQALRFHVCVRSLPLGQGVRTNPSFFLRMIWSMAKSTHRRFTHSNPAVNGDGVLQYEGVELLCCFAFQAVLNRHHPAYRCLLPHLHKRRRHLLSMLRGIRLGRVLQAATPTFPIDFRTIRT</sequence>
<evidence type="ECO:0000256" key="3">
    <source>
        <dbReference type="ARBA" id="ARBA00016182"/>
    </source>
</evidence>
<evidence type="ECO:0000256" key="19">
    <source>
        <dbReference type="SAM" id="MobiDB-lite"/>
    </source>
</evidence>
<evidence type="ECO:0000256" key="18">
    <source>
        <dbReference type="RuleBase" id="RU365061"/>
    </source>
</evidence>
<evidence type="ECO:0000313" key="22">
    <source>
        <dbReference type="Proteomes" id="UP000314983"/>
    </source>
</evidence>
<evidence type="ECO:0000259" key="20">
    <source>
        <dbReference type="PROSITE" id="PS50878"/>
    </source>
</evidence>
<feature type="domain" description="Reverse transcriptase" evidence="20">
    <location>
        <begin position="549"/>
        <end position="868"/>
    </location>
</feature>
<reference evidence="21" key="4">
    <citation type="submission" date="2025-08" db="UniProtKB">
        <authorList>
            <consortium name="Ensembl"/>
        </authorList>
    </citation>
    <scope>IDENTIFICATION</scope>
</reference>
<comment type="subcellular location">
    <subcellularLocation>
        <location evidence="18">Nucleus</location>
    </subcellularLocation>
    <subcellularLocation>
        <location evidence="18">Chromosome</location>
        <location evidence="18">Telomere</location>
    </subcellularLocation>
</comment>
<keyword evidence="5 18" id="KW-0808">Transferase</keyword>
<evidence type="ECO:0000256" key="10">
    <source>
        <dbReference type="ARBA" id="ARBA00022895"/>
    </source>
</evidence>
<dbReference type="PRINTS" id="PR01365">
    <property type="entry name" value="TELOMERASERT"/>
</dbReference>
<evidence type="ECO:0000256" key="17">
    <source>
        <dbReference type="ARBA" id="ARBA00061974"/>
    </source>
</evidence>
<keyword evidence="4 18" id="KW-0158">Chromosome</keyword>
<dbReference type="FunFam" id="1.10.357.90:FF:000001">
    <property type="entry name" value="Telomerase reverse transcriptase"/>
    <property type="match status" value="1"/>
</dbReference>
<evidence type="ECO:0000256" key="8">
    <source>
        <dbReference type="ARBA" id="ARBA00022842"/>
    </source>
</evidence>
<evidence type="ECO:0000256" key="15">
    <source>
        <dbReference type="ARBA" id="ARBA00048173"/>
    </source>
</evidence>
<dbReference type="OMA" id="CERRARN"/>
<dbReference type="InterPro" id="IPR003545">
    <property type="entry name" value="Telomerase_RT"/>
</dbReference>
<evidence type="ECO:0000256" key="12">
    <source>
        <dbReference type="ARBA" id="ARBA00023242"/>
    </source>
</evidence>
<feature type="region of interest" description="Disordered" evidence="19">
    <location>
        <begin position="200"/>
        <end position="241"/>
    </location>
</feature>